<gene>
    <name evidence="3" type="ORF">J2S43_007540</name>
</gene>
<dbReference type="InterPro" id="IPR050807">
    <property type="entry name" value="TransReg_Diox_bact_type"/>
</dbReference>
<organism evidence="3 4">
    <name type="scientific">Catenuloplanes nepalensis</name>
    <dbReference type="NCBI Taxonomy" id="587533"/>
    <lineage>
        <taxon>Bacteria</taxon>
        <taxon>Bacillati</taxon>
        <taxon>Actinomycetota</taxon>
        <taxon>Actinomycetes</taxon>
        <taxon>Micromonosporales</taxon>
        <taxon>Micromonosporaceae</taxon>
        <taxon>Catenuloplanes</taxon>
    </lineage>
</organism>
<comment type="caution">
    <text evidence="3">The sequence shown here is derived from an EMBL/GenBank/DDBJ whole genome shotgun (WGS) entry which is preliminary data.</text>
</comment>
<reference evidence="3 4" key="1">
    <citation type="submission" date="2023-07" db="EMBL/GenBank/DDBJ databases">
        <title>Sequencing the genomes of 1000 actinobacteria strains.</title>
        <authorList>
            <person name="Klenk H.-P."/>
        </authorList>
    </citation>
    <scope>NUCLEOTIDE SEQUENCE [LARGE SCALE GENOMIC DNA]</scope>
    <source>
        <strain evidence="3 4">DSM 44710</strain>
    </source>
</reference>
<dbReference type="SMART" id="SM00530">
    <property type="entry name" value="HTH_XRE"/>
    <property type="match status" value="1"/>
</dbReference>
<evidence type="ECO:0000259" key="2">
    <source>
        <dbReference type="PROSITE" id="PS50943"/>
    </source>
</evidence>
<dbReference type="SUPFAM" id="SSF47413">
    <property type="entry name" value="lambda repressor-like DNA-binding domains"/>
    <property type="match status" value="1"/>
</dbReference>
<accession>A0ABT9N5Q2</accession>
<dbReference type="PROSITE" id="PS50943">
    <property type="entry name" value="HTH_CROC1"/>
    <property type="match status" value="1"/>
</dbReference>
<keyword evidence="4" id="KW-1185">Reference proteome</keyword>
<name>A0ABT9N5Q2_9ACTN</name>
<dbReference type="CDD" id="cd00093">
    <property type="entry name" value="HTH_XRE"/>
    <property type="match status" value="1"/>
</dbReference>
<dbReference type="PANTHER" id="PTHR46797">
    <property type="entry name" value="HTH-TYPE TRANSCRIPTIONAL REGULATOR"/>
    <property type="match status" value="1"/>
</dbReference>
<dbReference type="PANTHER" id="PTHR46797:SF1">
    <property type="entry name" value="METHYLPHOSPHONATE SYNTHASE"/>
    <property type="match status" value="1"/>
</dbReference>
<dbReference type="InterPro" id="IPR010982">
    <property type="entry name" value="Lambda_DNA-bd_dom_sf"/>
</dbReference>
<dbReference type="Pfam" id="PF13560">
    <property type="entry name" value="HTH_31"/>
    <property type="match status" value="1"/>
</dbReference>
<evidence type="ECO:0000313" key="4">
    <source>
        <dbReference type="Proteomes" id="UP001240984"/>
    </source>
</evidence>
<evidence type="ECO:0000313" key="3">
    <source>
        <dbReference type="EMBL" id="MDP9799028.1"/>
    </source>
</evidence>
<sequence>MIPEERREFGAQIAGLRKQRGMTQEELAAAIGRTSSWLSQVERGVQPVNRLDVLRRLADGLGVSLQNLRPDVPSVASASESEADDEIANDLDQARLVISGHPAPDVLLSPPSSPQAINIDDLRAAVENVWDLTHASRYADLSTVIGPLVPRLERAARTAPESEQSDVWLLLSRTYQALSAAFVRQDEPDAAWLAADRAISSAERSGEALHVFASIFRLVQAFVRLKHLDQGEHAAATAVSALRQHISDATARPEALSILGSMHLALALVYARSGNRTGAREEIKKAGEVAARLGEDRNDFNLEFGPTNTQIQAVSIAVELGDAGEAIDIGQGITSDDLSVERRARLAMDLGRAYAQRRQSGEALAYLLDAESLAPELIHTHVEARNAIRELILIAGRSASPELRALAERADAQP</sequence>
<proteinExistence type="predicted"/>
<evidence type="ECO:0000256" key="1">
    <source>
        <dbReference type="ARBA" id="ARBA00023125"/>
    </source>
</evidence>
<dbReference type="RefSeq" id="WP_306837365.1">
    <property type="nucleotide sequence ID" value="NZ_JAUSRA010000001.1"/>
</dbReference>
<protein>
    <submittedName>
        <fullName evidence="3">Transcriptional regulator with XRE-family HTH domain</fullName>
    </submittedName>
</protein>
<dbReference type="SUPFAM" id="SSF48452">
    <property type="entry name" value="TPR-like"/>
    <property type="match status" value="1"/>
</dbReference>
<dbReference type="EMBL" id="JAUSRA010000001">
    <property type="protein sequence ID" value="MDP9799028.1"/>
    <property type="molecule type" value="Genomic_DNA"/>
</dbReference>
<dbReference type="Proteomes" id="UP001240984">
    <property type="component" value="Unassembled WGS sequence"/>
</dbReference>
<dbReference type="InterPro" id="IPR011990">
    <property type="entry name" value="TPR-like_helical_dom_sf"/>
</dbReference>
<keyword evidence="1" id="KW-0238">DNA-binding</keyword>
<dbReference type="InterPro" id="IPR001387">
    <property type="entry name" value="Cro/C1-type_HTH"/>
</dbReference>
<dbReference type="Gene3D" id="1.10.260.40">
    <property type="entry name" value="lambda repressor-like DNA-binding domains"/>
    <property type="match status" value="1"/>
</dbReference>
<dbReference type="Gene3D" id="1.25.40.10">
    <property type="entry name" value="Tetratricopeptide repeat domain"/>
    <property type="match status" value="1"/>
</dbReference>
<feature type="domain" description="HTH cro/C1-type" evidence="2">
    <location>
        <begin position="13"/>
        <end position="68"/>
    </location>
</feature>